<sequence length="76" mass="8529">MAKSYEFLAKFTVTNPEKLELKSKTPYNCLAPRIGDVSLGEDKENLQQLLFFLPHGGNCVFYLPYPVVLLVALVPV</sequence>
<dbReference type="PaxDb" id="4113-PGSC0003DMT400087491"/>
<dbReference type="InParanoid" id="M1DDY6"/>
<dbReference type="Proteomes" id="UP000011115">
    <property type="component" value="Unassembled WGS sequence"/>
</dbReference>
<name>M1DDY6_SOLTU</name>
<dbReference type="Gramene" id="PGSC0003DMT400087491">
    <property type="protein sequence ID" value="PGSC0003DMT400087491"/>
    <property type="gene ID" value="PGSC0003DMG400037062"/>
</dbReference>
<keyword evidence="2" id="KW-1185">Reference proteome</keyword>
<evidence type="ECO:0000313" key="1">
    <source>
        <dbReference type="EnsemblPlants" id="PGSC0003DMT400087491"/>
    </source>
</evidence>
<dbReference type="AlphaFoldDB" id="M1DDY6"/>
<organism evidence="1 2">
    <name type="scientific">Solanum tuberosum</name>
    <name type="common">Potato</name>
    <dbReference type="NCBI Taxonomy" id="4113"/>
    <lineage>
        <taxon>Eukaryota</taxon>
        <taxon>Viridiplantae</taxon>
        <taxon>Streptophyta</taxon>
        <taxon>Embryophyta</taxon>
        <taxon>Tracheophyta</taxon>
        <taxon>Spermatophyta</taxon>
        <taxon>Magnoliopsida</taxon>
        <taxon>eudicotyledons</taxon>
        <taxon>Gunneridae</taxon>
        <taxon>Pentapetalae</taxon>
        <taxon>asterids</taxon>
        <taxon>lamiids</taxon>
        <taxon>Solanales</taxon>
        <taxon>Solanaceae</taxon>
        <taxon>Solanoideae</taxon>
        <taxon>Solaneae</taxon>
        <taxon>Solanum</taxon>
    </lineage>
</organism>
<evidence type="ECO:0000313" key="2">
    <source>
        <dbReference type="Proteomes" id="UP000011115"/>
    </source>
</evidence>
<accession>M1DDY6</accession>
<protein>
    <submittedName>
        <fullName evidence="1">Uncharacterized protein</fullName>
    </submittedName>
</protein>
<reference evidence="1" key="2">
    <citation type="submission" date="2015-06" db="UniProtKB">
        <authorList>
            <consortium name="EnsemblPlants"/>
        </authorList>
    </citation>
    <scope>IDENTIFICATION</scope>
    <source>
        <strain evidence="1">DM1-3 516 R44</strain>
    </source>
</reference>
<dbReference type="HOGENOM" id="CLU_2659315_0_0_1"/>
<dbReference type="EnsemblPlants" id="PGSC0003DMT400087491">
    <property type="protein sequence ID" value="PGSC0003DMT400087491"/>
    <property type="gene ID" value="PGSC0003DMG400037062"/>
</dbReference>
<reference evidence="2" key="1">
    <citation type="journal article" date="2011" name="Nature">
        <title>Genome sequence and analysis of the tuber crop potato.</title>
        <authorList>
            <consortium name="The Potato Genome Sequencing Consortium"/>
        </authorList>
    </citation>
    <scope>NUCLEOTIDE SEQUENCE [LARGE SCALE GENOMIC DNA]</scope>
    <source>
        <strain evidence="2">cv. DM1-3 516 R44</strain>
    </source>
</reference>
<proteinExistence type="predicted"/>